<keyword evidence="2" id="KW-1185">Reference proteome</keyword>
<dbReference type="AlphaFoldDB" id="A0A8J3AKH3"/>
<dbReference type="RefSeq" id="WP_213087719.1">
    <property type="nucleotide sequence ID" value="NZ_BMHB01000001.1"/>
</dbReference>
<accession>A0A8J3AKH3</accession>
<comment type="caution">
    <text evidence="1">The sequence shown here is derived from an EMBL/GenBank/DDBJ whole genome shotgun (WGS) entry which is preliminary data.</text>
</comment>
<gene>
    <name evidence="1" type="ORF">GCM10007380_09520</name>
</gene>
<organism evidence="1 2">
    <name type="scientific">Gottfriedia solisilvae</name>
    <dbReference type="NCBI Taxonomy" id="1516104"/>
    <lineage>
        <taxon>Bacteria</taxon>
        <taxon>Bacillati</taxon>
        <taxon>Bacillota</taxon>
        <taxon>Bacilli</taxon>
        <taxon>Bacillales</taxon>
        <taxon>Bacillaceae</taxon>
        <taxon>Gottfriedia</taxon>
    </lineage>
</organism>
<reference evidence="2" key="1">
    <citation type="journal article" date="2019" name="Int. J. Syst. Evol. Microbiol.">
        <title>The Global Catalogue of Microorganisms (GCM) 10K type strain sequencing project: providing services to taxonomists for standard genome sequencing and annotation.</title>
        <authorList>
            <consortium name="The Broad Institute Genomics Platform"/>
            <consortium name="The Broad Institute Genome Sequencing Center for Infectious Disease"/>
            <person name="Wu L."/>
            <person name="Ma J."/>
        </authorList>
    </citation>
    <scope>NUCLEOTIDE SEQUENCE [LARGE SCALE GENOMIC DNA]</scope>
    <source>
        <strain evidence="2">CGMCC 1.14993</strain>
    </source>
</reference>
<dbReference type="Proteomes" id="UP000626244">
    <property type="component" value="Unassembled WGS sequence"/>
</dbReference>
<proteinExistence type="predicted"/>
<protein>
    <submittedName>
        <fullName evidence="1">Uncharacterized protein</fullName>
    </submittedName>
</protein>
<dbReference type="EMBL" id="BMHB01000001">
    <property type="protein sequence ID" value="GGI11773.1"/>
    <property type="molecule type" value="Genomic_DNA"/>
</dbReference>
<evidence type="ECO:0000313" key="2">
    <source>
        <dbReference type="Proteomes" id="UP000626244"/>
    </source>
</evidence>
<evidence type="ECO:0000313" key="1">
    <source>
        <dbReference type="EMBL" id="GGI11773.1"/>
    </source>
</evidence>
<name>A0A8J3AKH3_9BACI</name>
<sequence>MSQMLKNIEMMTAAYLEMAKEGKGDFTSDKSVDELVKILNNIPRPDVLKEM</sequence>